<dbReference type="KEGG" id="hadh:FRZ61_10580"/>
<dbReference type="SUPFAM" id="SSF53067">
    <property type="entry name" value="Actin-like ATPase domain"/>
    <property type="match status" value="2"/>
</dbReference>
<reference evidence="7 8" key="1">
    <citation type="submission" date="2019-08" db="EMBL/GenBank/DDBJ databases">
        <title>Hyperibacter terrae gen. nov., sp. nov. and Hyperibacter viscosus sp. nov., two new members in the family Rhodospirillaceae isolated from the rhizosphere of Hypericum perforatum.</title>
        <authorList>
            <person name="Noviana Z."/>
        </authorList>
    </citation>
    <scope>NUCLEOTIDE SEQUENCE [LARGE SCALE GENOMIC DNA]</scope>
    <source>
        <strain evidence="7 8">R5959</strain>
    </source>
</reference>
<comment type="similarity">
    <text evidence="1 4">Belongs to the FGGY kinase family.</text>
</comment>
<dbReference type="InterPro" id="IPR043129">
    <property type="entry name" value="ATPase_NBD"/>
</dbReference>
<feature type="domain" description="Carbohydrate kinase FGGY C-terminal" evidence="6">
    <location>
        <begin position="256"/>
        <end position="446"/>
    </location>
</feature>
<dbReference type="EMBL" id="CP042582">
    <property type="protein sequence ID" value="QEX21137.1"/>
    <property type="molecule type" value="Genomic_DNA"/>
</dbReference>
<dbReference type="Pfam" id="PF00370">
    <property type="entry name" value="FGGY_N"/>
    <property type="match status" value="1"/>
</dbReference>
<dbReference type="InterPro" id="IPR018485">
    <property type="entry name" value="FGGY_C"/>
</dbReference>
<evidence type="ECO:0000256" key="2">
    <source>
        <dbReference type="ARBA" id="ARBA00022679"/>
    </source>
</evidence>
<evidence type="ECO:0000256" key="3">
    <source>
        <dbReference type="ARBA" id="ARBA00022777"/>
    </source>
</evidence>
<dbReference type="PIRSF" id="PIRSF000538">
    <property type="entry name" value="GlpK"/>
    <property type="match status" value="1"/>
</dbReference>
<evidence type="ECO:0000313" key="8">
    <source>
        <dbReference type="Proteomes" id="UP000325797"/>
    </source>
</evidence>
<dbReference type="PANTHER" id="PTHR43095:SF5">
    <property type="entry name" value="XYLULOSE KINASE"/>
    <property type="match status" value="1"/>
</dbReference>
<evidence type="ECO:0000259" key="6">
    <source>
        <dbReference type="Pfam" id="PF02782"/>
    </source>
</evidence>
<dbReference type="AlphaFoldDB" id="A0A5J6MVC2"/>
<dbReference type="PANTHER" id="PTHR43095">
    <property type="entry name" value="SUGAR KINASE"/>
    <property type="match status" value="1"/>
</dbReference>
<sequence length="509" mass="53929">MTPDLVIGIDSSTTATKAIAWDRNGQAVTEGRASVPLSNPQPGYFEQDPADWWRSTVEALKAVTQQVVPSRIAAIGISNQRETFGIFAADGTALRPGIVWLDDRARPQQKRFGETFGAQRVHEISGKPLDVIPCLYRWIWLKEHEPQNLARTACIAEVHAYLTFRLTGGWATSVASADPMGALDMRRHAWSQEILEAAGIDPAKLARLVAPGSQTGVVSSQAAAATGLLAGTPVIAGGGDGQCAGYAAGVGVPGQAYVNLGTAVVSGAYGSTYAFDPAFRTEIAVADEGYIYETCMRSGTFLVDWLSRELFLADPSQRRALLAALEAEAAASPIGAGGVVLVPYWQGCMTPYWDSFARGVIAGLSGSTRRGDLYRALLEGVAMEQTIASNGVQRATGSPIERFVAIGGGAASDLWSQILADASGRPVQRSTTVEASSLGAAMAAAKGCGWYPTLAAAGTAMAGELARRFEPDPKRHARYAELMAIYADLWPALSAWNQRLSDFAERGEA</sequence>
<protein>
    <submittedName>
        <fullName evidence="7">Xylulokinase</fullName>
    </submittedName>
</protein>
<keyword evidence="8" id="KW-1185">Reference proteome</keyword>
<evidence type="ECO:0000313" key="7">
    <source>
        <dbReference type="EMBL" id="QEX21137.1"/>
    </source>
</evidence>
<organism evidence="7 8">
    <name type="scientific">Hypericibacter adhaerens</name>
    <dbReference type="NCBI Taxonomy" id="2602016"/>
    <lineage>
        <taxon>Bacteria</taxon>
        <taxon>Pseudomonadati</taxon>
        <taxon>Pseudomonadota</taxon>
        <taxon>Alphaproteobacteria</taxon>
        <taxon>Rhodospirillales</taxon>
        <taxon>Dongiaceae</taxon>
        <taxon>Hypericibacter</taxon>
    </lineage>
</organism>
<dbReference type="CDD" id="cd07779">
    <property type="entry name" value="ASKHA_NBD_FGGY_YgcE-like"/>
    <property type="match status" value="1"/>
</dbReference>
<evidence type="ECO:0000259" key="5">
    <source>
        <dbReference type="Pfam" id="PF00370"/>
    </source>
</evidence>
<dbReference type="RefSeq" id="WP_225309126.1">
    <property type="nucleotide sequence ID" value="NZ_CP042582.1"/>
</dbReference>
<dbReference type="InterPro" id="IPR050406">
    <property type="entry name" value="FGGY_Carb_Kinase"/>
</dbReference>
<evidence type="ECO:0000256" key="4">
    <source>
        <dbReference type="RuleBase" id="RU003733"/>
    </source>
</evidence>
<evidence type="ECO:0000256" key="1">
    <source>
        <dbReference type="ARBA" id="ARBA00009156"/>
    </source>
</evidence>
<gene>
    <name evidence="7" type="ORF">FRZ61_10580</name>
</gene>
<dbReference type="Gene3D" id="3.30.420.40">
    <property type="match status" value="2"/>
</dbReference>
<keyword evidence="2 4" id="KW-0808">Transferase</keyword>
<dbReference type="PROSITE" id="PS00445">
    <property type="entry name" value="FGGY_KINASES_2"/>
    <property type="match status" value="1"/>
</dbReference>
<dbReference type="GO" id="GO:0005975">
    <property type="term" value="P:carbohydrate metabolic process"/>
    <property type="evidence" value="ECO:0007669"/>
    <property type="project" value="InterPro"/>
</dbReference>
<dbReference type="InterPro" id="IPR018484">
    <property type="entry name" value="FGGY_N"/>
</dbReference>
<accession>A0A5J6MVC2</accession>
<name>A0A5J6MVC2_9PROT</name>
<dbReference type="GO" id="GO:0016301">
    <property type="term" value="F:kinase activity"/>
    <property type="evidence" value="ECO:0007669"/>
    <property type="project" value="UniProtKB-KW"/>
</dbReference>
<feature type="domain" description="Carbohydrate kinase FGGY N-terminal" evidence="5">
    <location>
        <begin position="6"/>
        <end position="244"/>
    </location>
</feature>
<dbReference type="InterPro" id="IPR018483">
    <property type="entry name" value="Carb_kinase_FGGY_CS"/>
</dbReference>
<keyword evidence="3 4" id="KW-0418">Kinase</keyword>
<dbReference type="Proteomes" id="UP000325797">
    <property type="component" value="Chromosome"/>
</dbReference>
<proteinExistence type="inferred from homology"/>
<dbReference type="GO" id="GO:0016773">
    <property type="term" value="F:phosphotransferase activity, alcohol group as acceptor"/>
    <property type="evidence" value="ECO:0007669"/>
    <property type="project" value="InterPro"/>
</dbReference>
<dbReference type="Pfam" id="PF02782">
    <property type="entry name" value="FGGY_C"/>
    <property type="match status" value="1"/>
</dbReference>
<dbReference type="InterPro" id="IPR000577">
    <property type="entry name" value="Carb_kinase_FGGY"/>
</dbReference>